<evidence type="ECO:0000313" key="3">
    <source>
        <dbReference type="EMBL" id="TQV74541.1"/>
    </source>
</evidence>
<keyword evidence="4" id="KW-1185">Reference proteome</keyword>
<dbReference type="GO" id="GO:0005737">
    <property type="term" value="C:cytoplasm"/>
    <property type="evidence" value="ECO:0007669"/>
    <property type="project" value="TreeGrafter"/>
</dbReference>
<name>A0A545TBG9_9GAMM</name>
<feature type="domain" description="Amidohydrolase-related" evidence="2">
    <location>
        <begin position="142"/>
        <end position="393"/>
    </location>
</feature>
<dbReference type="GO" id="GO:0016831">
    <property type="term" value="F:carboxy-lyase activity"/>
    <property type="evidence" value="ECO:0007669"/>
    <property type="project" value="InterPro"/>
</dbReference>
<dbReference type="AlphaFoldDB" id="A0A545TBG9"/>
<dbReference type="Proteomes" id="UP000319732">
    <property type="component" value="Unassembled WGS sequence"/>
</dbReference>
<dbReference type="GO" id="GO:0019748">
    <property type="term" value="P:secondary metabolic process"/>
    <property type="evidence" value="ECO:0007669"/>
    <property type="project" value="TreeGrafter"/>
</dbReference>
<sequence>MTLLNDPRPISADSHAMETPEVFEGLVERFGDDAPRVVHTEGQGDSIVIPNNPKRSRNVAVMALAGTRLDYETPLPRKHASKPSAGSLNDPEIQAYFTGGYAAMRAGLVDGARRPDDQDIDGISAEILYPGWFPMFSLTNLDLLVALQQNFNDWMHNQQVASKGRLVGLAALPVQRPDVAVAELERVIKLGFKGIVIPSNAPEGRRYCDEEYDPMWALAEEAGLPVAFHVACMSHIPEWVQVSLKRDPIVQYAGSPALIHDTMVELMVRGVCAKYPKLKFVLAEFNAGWVAHWLDKVQQGWAREYGGNPSGTPEPVDVLEIWKRQFYATIEDDTTALKTCETIGEDTLLWGSDYPHTDSTWPCSSQVLDEMFENYSPETRDKITRTNVAKLYSL</sequence>
<accession>A0A545TBG9</accession>
<keyword evidence="1" id="KW-0456">Lyase</keyword>
<dbReference type="SUPFAM" id="SSF51556">
    <property type="entry name" value="Metallo-dependent hydrolases"/>
    <property type="match status" value="1"/>
</dbReference>
<reference evidence="3 4" key="1">
    <citation type="submission" date="2019-06" db="EMBL/GenBank/DDBJ databases">
        <title>Whole genome sequence for Cellvibrionaceae sp. R142.</title>
        <authorList>
            <person name="Wang G."/>
        </authorList>
    </citation>
    <scope>NUCLEOTIDE SEQUENCE [LARGE SCALE GENOMIC DNA]</scope>
    <source>
        <strain evidence="3 4">R142</strain>
    </source>
</reference>
<dbReference type="Pfam" id="PF04909">
    <property type="entry name" value="Amidohydro_2"/>
    <property type="match status" value="1"/>
</dbReference>
<evidence type="ECO:0000259" key="2">
    <source>
        <dbReference type="Pfam" id="PF04909"/>
    </source>
</evidence>
<dbReference type="PANTHER" id="PTHR21240:SF28">
    <property type="entry name" value="ISO-OROTATE DECARBOXYLASE (EUROFUNG)"/>
    <property type="match status" value="1"/>
</dbReference>
<dbReference type="RefSeq" id="WP_142905362.1">
    <property type="nucleotide sequence ID" value="NZ_ML660096.1"/>
</dbReference>
<proteinExistence type="predicted"/>
<protein>
    <submittedName>
        <fullName evidence="3">Amidohydrolase</fullName>
    </submittedName>
</protein>
<organism evidence="3 4">
    <name type="scientific">Exilibacterium tricleocarpae</name>
    <dbReference type="NCBI Taxonomy" id="2591008"/>
    <lineage>
        <taxon>Bacteria</taxon>
        <taxon>Pseudomonadati</taxon>
        <taxon>Pseudomonadota</taxon>
        <taxon>Gammaproteobacteria</taxon>
        <taxon>Cellvibrionales</taxon>
        <taxon>Cellvibrionaceae</taxon>
        <taxon>Exilibacterium</taxon>
    </lineage>
</organism>
<dbReference type="EMBL" id="VHSG01000016">
    <property type="protein sequence ID" value="TQV74541.1"/>
    <property type="molecule type" value="Genomic_DNA"/>
</dbReference>
<evidence type="ECO:0000256" key="1">
    <source>
        <dbReference type="ARBA" id="ARBA00023239"/>
    </source>
</evidence>
<dbReference type="Gene3D" id="3.20.20.140">
    <property type="entry name" value="Metal-dependent hydrolases"/>
    <property type="match status" value="1"/>
</dbReference>
<dbReference type="OrthoDB" id="8617321at2"/>
<dbReference type="GO" id="GO:0016787">
    <property type="term" value="F:hydrolase activity"/>
    <property type="evidence" value="ECO:0007669"/>
    <property type="project" value="UniProtKB-KW"/>
</dbReference>
<dbReference type="InterPro" id="IPR032466">
    <property type="entry name" value="Metal_Hydrolase"/>
</dbReference>
<dbReference type="PANTHER" id="PTHR21240">
    <property type="entry name" value="2-AMINO-3-CARBOXYLMUCONATE-6-SEMIALDEHYDE DECARBOXYLASE"/>
    <property type="match status" value="1"/>
</dbReference>
<evidence type="ECO:0000313" key="4">
    <source>
        <dbReference type="Proteomes" id="UP000319732"/>
    </source>
</evidence>
<gene>
    <name evidence="3" type="ORF">FKG94_16145</name>
</gene>
<comment type="caution">
    <text evidence="3">The sequence shown here is derived from an EMBL/GenBank/DDBJ whole genome shotgun (WGS) entry which is preliminary data.</text>
</comment>
<dbReference type="InterPro" id="IPR032465">
    <property type="entry name" value="ACMSD"/>
</dbReference>
<dbReference type="InterPro" id="IPR006680">
    <property type="entry name" value="Amidohydro-rel"/>
</dbReference>
<keyword evidence="3" id="KW-0378">Hydrolase</keyword>